<dbReference type="PROSITE" id="PS51077">
    <property type="entry name" value="HTH_ICLR"/>
    <property type="match status" value="1"/>
</dbReference>
<organism evidence="8">
    <name type="scientific">Caldilinea aerophila</name>
    <dbReference type="NCBI Taxonomy" id="133453"/>
    <lineage>
        <taxon>Bacteria</taxon>
        <taxon>Bacillati</taxon>
        <taxon>Chloroflexota</taxon>
        <taxon>Caldilineae</taxon>
        <taxon>Caldilineales</taxon>
        <taxon>Caldilineaceae</taxon>
        <taxon>Caldilinea</taxon>
    </lineage>
</organism>
<comment type="function">
    <text evidence="4">May be an activator protein for the gylABX operon.</text>
</comment>
<reference evidence="8" key="1">
    <citation type="journal article" date="2020" name="mSystems">
        <title>Genome- and Community-Level Interaction Insights into Carbon Utilization and Element Cycling Functions of Hydrothermarchaeota in Hydrothermal Sediment.</title>
        <authorList>
            <person name="Zhou Z."/>
            <person name="Liu Y."/>
            <person name="Xu W."/>
            <person name="Pan J."/>
            <person name="Luo Z.H."/>
            <person name="Li M."/>
        </authorList>
    </citation>
    <scope>NUCLEOTIDE SEQUENCE [LARGE SCALE GENOMIC DNA]</scope>
    <source>
        <strain evidence="8">SpSt-289</strain>
    </source>
</reference>
<dbReference type="InterPro" id="IPR029016">
    <property type="entry name" value="GAF-like_dom_sf"/>
</dbReference>
<dbReference type="Pfam" id="PF09339">
    <property type="entry name" value="HTH_IclR"/>
    <property type="match status" value="1"/>
</dbReference>
<comment type="caution">
    <text evidence="8">The sequence shown here is derived from an EMBL/GenBank/DDBJ whole genome shotgun (WGS) entry which is preliminary data.</text>
</comment>
<gene>
    <name evidence="8" type="ORF">ENQ20_00355</name>
</gene>
<dbReference type="SUPFAM" id="SSF46785">
    <property type="entry name" value="Winged helix' DNA-binding domain"/>
    <property type="match status" value="1"/>
</dbReference>
<dbReference type="InterPro" id="IPR050707">
    <property type="entry name" value="HTH_MetabolicPath_Reg"/>
</dbReference>
<evidence type="ECO:0000313" key="8">
    <source>
        <dbReference type="EMBL" id="HDX29927.1"/>
    </source>
</evidence>
<keyword evidence="3" id="KW-0804">Transcription</keyword>
<sequence>MLRTLHKAARALTLFTPLQPEWTVGEMARALELPKSSVSELLSSLAEHGLLRRVGPGRYRLGWRLLELGQTLLKTTEFRDEARAVMQEMVARWGETMHLAVLESGAVVYLEKLRGQQGLQVELSGVGVRLPAHCSGVGKVLLAHRPWEEVLRVVGDGELYPFTPNTITSLDALADELAKVRRQGYAYDLEEVSIGLCCVAAPIRDYEGQVVAAVSFSTPTHRFQMHKMQYTRAIVEGAQRISERLGYYEKEPVCKPAKSKSLSSVPAILEPT</sequence>
<dbReference type="SMART" id="SM00346">
    <property type="entry name" value="HTH_ICLR"/>
    <property type="match status" value="1"/>
</dbReference>
<evidence type="ECO:0000259" key="6">
    <source>
        <dbReference type="PROSITE" id="PS51077"/>
    </source>
</evidence>
<dbReference type="EMBL" id="DSMG01000004">
    <property type="protein sequence ID" value="HDX29927.1"/>
    <property type="molecule type" value="Genomic_DNA"/>
</dbReference>
<dbReference type="PROSITE" id="PS51078">
    <property type="entry name" value="ICLR_ED"/>
    <property type="match status" value="1"/>
</dbReference>
<feature type="domain" description="HTH iclR-type" evidence="6">
    <location>
        <begin position="2"/>
        <end position="63"/>
    </location>
</feature>
<dbReference type="InterPro" id="IPR036388">
    <property type="entry name" value="WH-like_DNA-bd_sf"/>
</dbReference>
<accession>A0A7C1JQH9</accession>
<dbReference type="InterPro" id="IPR005471">
    <property type="entry name" value="Tscrpt_reg_IclR_N"/>
</dbReference>
<dbReference type="InterPro" id="IPR014757">
    <property type="entry name" value="Tscrpt_reg_IclR_C"/>
</dbReference>
<keyword evidence="1" id="KW-0805">Transcription regulation</keyword>
<feature type="domain" description="IclR-ED" evidence="7">
    <location>
        <begin position="64"/>
        <end position="247"/>
    </location>
</feature>
<dbReference type="Pfam" id="PF01614">
    <property type="entry name" value="IclR_C"/>
    <property type="match status" value="1"/>
</dbReference>
<dbReference type="Gene3D" id="3.30.450.40">
    <property type="match status" value="1"/>
</dbReference>
<evidence type="ECO:0000256" key="2">
    <source>
        <dbReference type="ARBA" id="ARBA00023125"/>
    </source>
</evidence>
<evidence type="ECO:0000256" key="5">
    <source>
        <dbReference type="ARBA" id="ARBA00070406"/>
    </source>
</evidence>
<dbReference type="SUPFAM" id="SSF55781">
    <property type="entry name" value="GAF domain-like"/>
    <property type="match status" value="1"/>
</dbReference>
<keyword evidence="2" id="KW-0238">DNA-binding</keyword>
<dbReference type="PANTHER" id="PTHR30136">
    <property type="entry name" value="HELIX-TURN-HELIX TRANSCRIPTIONAL REGULATOR, ICLR FAMILY"/>
    <property type="match status" value="1"/>
</dbReference>
<dbReference type="PANTHER" id="PTHR30136:SF2">
    <property type="entry name" value="TRANSCRIPTIONAL REGULATOR ICLR"/>
    <property type="match status" value="1"/>
</dbReference>
<dbReference type="GO" id="GO:0045892">
    <property type="term" value="P:negative regulation of DNA-templated transcription"/>
    <property type="evidence" value="ECO:0007669"/>
    <property type="project" value="TreeGrafter"/>
</dbReference>
<dbReference type="AlphaFoldDB" id="A0A7C1JQH9"/>
<evidence type="ECO:0000256" key="4">
    <source>
        <dbReference type="ARBA" id="ARBA00058938"/>
    </source>
</evidence>
<protein>
    <recommendedName>
        <fullName evidence="5">Glycerol operon regulatory protein</fullName>
    </recommendedName>
</protein>
<name>A0A7C1JQH9_9CHLR</name>
<dbReference type="Gene3D" id="1.10.10.10">
    <property type="entry name" value="Winged helix-like DNA-binding domain superfamily/Winged helix DNA-binding domain"/>
    <property type="match status" value="1"/>
</dbReference>
<dbReference type="FunFam" id="1.10.10.10:FF:000056">
    <property type="entry name" value="IclR family transcriptional regulator"/>
    <property type="match status" value="1"/>
</dbReference>
<evidence type="ECO:0000256" key="1">
    <source>
        <dbReference type="ARBA" id="ARBA00023015"/>
    </source>
</evidence>
<proteinExistence type="predicted"/>
<dbReference type="GO" id="GO:0003677">
    <property type="term" value="F:DNA binding"/>
    <property type="evidence" value="ECO:0007669"/>
    <property type="project" value="UniProtKB-KW"/>
</dbReference>
<dbReference type="InterPro" id="IPR036390">
    <property type="entry name" value="WH_DNA-bd_sf"/>
</dbReference>
<evidence type="ECO:0000259" key="7">
    <source>
        <dbReference type="PROSITE" id="PS51078"/>
    </source>
</evidence>
<dbReference type="GO" id="GO:0003700">
    <property type="term" value="F:DNA-binding transcription factor activity"/>
    <property type="evidence" value="ECO:0007669"/>
    <property type="project" value="TreeGrafter"/>
</dbReference>
<evidence type="ECO:0000256" key="3">
    <source>
        <dbReference type="ARBA" id="ARBA00023163"/>
    </source>
</evidence>